<dbReference type="PANTHER" id="PTHR43196">
    <property type="entry name" value="SULFATE ADENYLYLTRANSFERASE SUBUNIT 2"/>
    <property type="match status" value="1"/>
</dbReference>
<reference evidence="2" key="2">
    <citation type="submission" date="2021-05" db="EMBL/GenBank/DDBJ databases">
        <title>Protein family content uncovers lineage relationships and bacterial pathway maintenance mechanisms in DPANN archaea.</title>
        <authorList>
            <person name="Castelle C.J."/>
            <person name="Meheust R."/>
            <person name="Jaffe A.L."/>
            <person name="Seitz K."/>
            <person name="Gong X."/>
            <person name="Baker B.J."/>
            <person name="Banfield J.F."/>
        </authorList>
    </citation>
    <scope>NUCLEOTIDE SEQUENCE</scope>
    <source>
        <strain evidence="2">RIFCSPHIGHO2_01_FULL_AR10_44_11</strain>
    </source>
</reference>
<comment type="caution">
    <text evidence="2">The sequence shown here is derived from an EMBL/GenBank/DDBJ whole genome shotgun (WGS) entry which is preliminary data.</text>
</comment>
<dbReference type="GO" id="GO:0003824">
    <property type="term" value="F:catalytic activity"/>
    <property type="evidence" value="ECO:0007669"/>
    <property type="project" value="InterPro"/>
</dbReference>
<accession>A0A8T4KPM9</accession>
<dbReference type="AlphaFoldDB" id="A0A8T4KPM9"/>
<dbReference type="InterPro" id="IPR002500">
    <property type="entry name" value="PAPS_reduct_dom"/>
</dbReference>
<dbReference type="SUPFAM" id="SSF52402">
    <property type="entry name" value="Adenine nucleotide alpha hydrolases-like"/>
    <property type="match status" value="1"/>
</dbReference>
<dbReference type="InterPro" id="IPR014729">
    <property type="entry name" value="Rossmann-like_a/b/a_fold"/>
</dbReference>
<gene>
    <name evidence="2" type="ORF">J4415_00345</name>
</gene>
<evidence type="ECO:0000313" key="2">
    <source>
        <dbReference type="EMBL" id="MBS3057058.1"/>
    </source>
</evidence>
<evidence type="ECO:0000313" key="3">
    <source>
        <dbReference type="Proteomes" id="UP000677687"/>
    </source>
</evidence>
<dbReference type="Proteomes" id="UP000677687">
    <property type="component" value="Unassembled WGS sequence"/>
</dbReference>
<dbReference type="Pfam" id="PF01507">
    <property type="entry name" value="PAPS_reduct"/>
    <property type="match status" value="1"/>
</dbReference>
<dbReference type="InterPro" id="IPR050128">
    <property type="entry name" value="Sulfate_adenylyltrnsfr_sub2"/>
</dbReference>
<reference evidence="2" key="1">
    <citation type="submission" date="2021-03" db="EMBL/GenBank/DDBJ databases">
        <authorList>
            <person name="Jaffe A."/>
        </authorList>
    </citation>
    <scope>NUCLEOTIDE SEQUENCE</scope>
    <source>
        <strain evidence="2">RIFCSPHIGHO2_01_FULL_AR10_44_11</strain>
    </source>
</reference>
<dbReference type="Gene3D" id="3.40.50.620">
    <property type="entry name" value="HUPs"/>
    <property type="match status" value="1"/>
</dbReference>
<sequence>MQDSLESQTEFIIKEAKARFKNPVMLWAGGKDSTAMLAVARNAFAKLGKLPFPVMQLDTGYKFTETYEYMRKYAKEWGLDFIQYKNTDALKEGVSPFTKDHFYCCTRLKTEALAKAIREYKFDAVMLGIRWDEHGVRGKETYFSKRYDPEHYRVHPMLNWSEREIWAYLKKNKVPYNPLYDRIEHGNLVYRSIGCWPCTKPIPKDLQEERGGRALDKEQLMEDLRALGYM</sequence>
<name>A0A8T4KPM9_9ARCH</name>
<feature type="domain" description="Phosphoadenosine phosphosulphate reductase" evidence="1">
    <location>
        <begin position="22"/>
        <end position="201"/>
    </location>
</feature>
<dbReference type="PANTHER" id="PTHR43196:SF1">
    <property type="entry name" value="SULFATE ADENYLYLTRANSFERASE SUBUNIT 2"/>
    <property type="match status" value="1"/>
</dbReference>
<evidence type="ECO:0000259" key="1">
    <source>
        <dbReference type="Pfam" id="PF01507"/>
    </source>
</evidence>
<organism evidence="2 3">
    <name type="scientific">Candidatus Iainarchaeum sp</name>
    <dbReference type="NCBI Taxonomy" id="3101447"/>
    <lineage>
        <taxon>Archaea</taxon>
        <taxon>Candidatus Iainarchaeota</taxon>
        <taxon>Candidatus Iainarchaeia</taxon>
        <taxon>Candidatus Iainarchaeales</taxon>
        <taxon>Candidatus Iainarchaeaceae</taxon>
        <taxon>Candidatus Iainarchaeum</taxon>
    </lineage>
</organism>
<dbReference type="EMBL" id="JAGVWD010000005">
    <property type="protein sequence ID" value="MBS3057058.1"/>
    <property type="molecule type" value="Genomic_DNA"/>
</dbReference>
<proteinExistence type="predicted"/>
<protein>
    <submittedName>
        <fullName evidence="2">Phosphoadenosine phosphosulfate reductase family protein</fullName>
    </submittedName>
</protein>